<gene>
    <name evidence="2" type="ORF">NP233_g5896</name>
</gene>
<organism evidence="2 3">
    <name type="scientific">Leucocoprinus birnbaumii</name>
    <dbReference type="NCBI Taxonomy" id="56174"/>
    <lineage>
        <taxon>Eukaryota</taxon>
        <taxon>Fungi</taxon>
        <taxon>Dikarya</taxon>
        <taxon>Basidiomycota</taxon>
        <taxon>Agaricomycotina</taxon>
        <taxon>Agaricomycetes</taxon>
        <taxon>Agaricomycetidae</taxon>
        <taxon>Agaricales</taxon>
        <taxon>Agaricineae</taxon>
        <taxon>Agaricaceae</taxon>
        <taxon>Leucocoprinus</taxon>
    </lineage>
</organism>
<dbReference type="Proteomes" id="UP001213000">
    <property type="component" value="Unassembled WGS sequence"/>
</dbReference>
<comment type="caution">
    <text evidence="2">The sequence shown here is derived from an EMBL/GenBank/DDBJ whole genome shotgun (WGS) entry which is preliminary data.</text>
</comment>
<evidence type="ECO:0000259" key="1">
    <source>
        <dbReference type="Pfam" id="PF12937"/>
    </source>
</evidence>
<sequence length="387" mass="43484">MLSRRELSRTMTVVKPSEQRGKTLAVDSPRFTKNAVTRTTMEASFLVDGLGLDPSLFESAFESPIHHLPPELLSHVFSFDDHTSNTFPTSFAWTAAHVCSHWRQVALSTPRLWSTIALDLSSFHVYRHRLNNRLQFLDTCLERSKCVPLDFIVALPFPRIDLGVCKAVFERLCLHTRRWRRAFFFAPTDVLAPWMHLIKHNTPILQSLGFGSIIRDIGSVDLLQSIVADTGVPRLTLTSGLPEAFAASHMPWHQITSLKLICCILETLPAILSRLPNLMELEFEGILSPWLLPFTHAIELPNISTLGVSGYLHQMAHLLPMLDTPALVDLSVTLFKAPQATMVDNAAGVRAVRNFVKGAKSIKQLKVKYMDQAIIDTPWEHAIRSIL</sequence>
<dbReference type="Pfam" id="PF12937">
    <property type="entry name" value="F-box-like"/>
    <property type="match status" value="1"/>
</dbReference>
<keyword evidence="3" id="KW-1185">Reference proteome</keyword>
<feature type="domain" description="F-box" evidence="1">
    <location>
        <begin position="65"/>
        <end position="117"/>
    </location>
</feature>
<accession>A0AAD5VSC5</accession>
<reference evidence="2" key="1">
    <citation type="submission" date="2022-07" db="EMBL/GenBank/DDBJ databases">
        <title>Genome Sequence of Leucocoprinus birnbaumii.</title>
        <authorList>
            <person name="Buettner E."/>
        </authorList>
    </citation>
    <scope>NUCLEOTIDE SEQUENCE</scope>
    <source>
        <strain evidence="2">VT141</strain>
    </source>
</reference>
<dbReference type="Gene3D" id="1.20.1280.50">
    <property type="match status" value="1"/>
</dbReference>
<proteinExistence type="predicted"/>
<dbReference type="SUPFAM" id="SSF81383">
    <property type="entry name" value="F-box domain"/>
    <property type="match status" value="1"/>
</dbReference>
<dbReference type="InterPro" id="IPR036047">
    <property type="entry name" value="F-box-like_dom_sf"/>
</dbReference>
<evidence type="ECO:0000313" key="2">
    <source>
        <dbReference type="EMBL" id="KAJ3568158.1"/>
    </source>
</evidence>
<dbReference type="AlphaFoldDB" id="A0AAD5VSC5"/>
<name>A0AAD5VSC5_9AGAR</name>
<dbReference type="EMBL" id="JANIEX010000363">
    <property type="protein sequence ID" value="KAJ3568158.1"/>
    <property type="molecule type" value="Genomic_DNA"/>
</dbReference>
<protein>
    <recommendedName>
        <fullName evidence="1">F-box domain-containing protein</fullName>
    </recommendedName>
</protein>
<evidence type="ECO:0000313" key="3">
    <source>
        <dbReference type="Proteomes" id="UP001213000"/>
    </source>
</evidence>
<dbReference type="InterPro" id="IPR001810">
    <property type="entry name" value="F-box_dom"/>
</dbReference>